<sequence>MERTYGFSTCVELPFNQELRYHIKIVTWARQCYQQQFTSARRFARLPGRFSRSPLSFTRTMREADRREVTSARTGLEISLGEVARPYTSETKCGAAFSSLRGAQWPGRGRDLGTCNDLMALELARFKVAAAVLRWTYCQVDQDLNCFDTSGVEPPPADLSSLQDLATWLDESAERFGSAEPSGVEEETQAENEPQADSLPEEDSSLLEASASQIVEASSETSELVAALRAERHGLVSRCRCIAAWTYARLETMHQQHEEVFARMDDWIKDRVKEENEAIKATDTLLRSGRWEDEEPVFMTTRSMRRSQTATMKPALTGAAGKRRRDVLKVIIAKTLDVDVYIPQKLEVSEAAVPVPTRPSTSNSQVAVGSRPSTTKPLRPVFPERWSQDMLWGLLTRLADLSGAVCSAEQLLQALLERRHCALGFNNEQVIPESWVMRPLVVYKLLCDSMVEPAWGATGVDVTEFLLEVSLEEDFQSATFELEAGLSDEDRLRLTRGMAEASQLMKDGLTFDEARLKIVTQRMAQMGVDSSGMPTDPKAFTFEKVSNVGGRSTDSGSSASWRSTGARRGFQSVMTPPAISASASRMFPVFERGDDTSGDRRPFLSGPLLVACRALKSLKPVVRSALLFRAVPLIVAAAVIILLRLLQIGWTRDPGLPALLVQEDVAEVGKAFETIVNCVADHGGDVEDRDFDQELESEFARNDPHFVLSHHENSVPWPTPEALEETRSFIQSEESPLGQDVLASYPDVPISEELFCQLPLWPETCPPELRRWIFQVLATFAEEQVRLPAKPSRRPEDPSEFTITARRIFGYFGLGHSPAESFSRLCRLLLPREALAAEEEPAQVLVKDLWMLLHSQRSRPSGLLAPVPDLATFCNNLLEEAKAETAAAAAPKGKAAPKPKGKAKQEVEEEVEPPPLPEEATVAFSEKVLLQRKTVLRSFCSHGGLLCRRRGLEVLFPTAGSGWSLATSSQAAALQELQSLVPEATPEEEEAPA</sequence>
<organism evidence="2 3">
    <name type="scientific">Symbiodinium microadriaticum</name>
    <name type="common">Dinoflagellate</name>
    <name type="synonym">Zooxanthella microadriatica</name>
    <dbReference type="NCBI Taxonomy" id="2951"/>
    <lineage>
        <taxon>Eukaryota</taxon>
        <taxon>Sar</taxon>
        <taxon>Alveolata</taxon>
        <taxon>Dinophyceae</taxon>
        <taxon>Suessiales</taxon>
        <taxon>Symbiodiniaceae</taxon>
        <taxon>Symbiodinium</taxon>
    </lineage>
</organism>
<comment type="caution">
    <text evidence="2">The sequence shown here is derived from an EMBL/GenBank/DDBJ whole genome shotgun (WGS) entry which is preliminary data.</text>
</comment>
<accession>A0A1Q9DB35</accession>
<dbReference type="AlphaFoldDB" id="A0A1Q9DB35"/>
<feature type="region of interest" description="Disordered" evidence="1">
    <location>
        <begin position="886"/>
        <end position="915"/>
    </location>
</feature>
<feature type="compositionally biased region" description="Polar residues" evidence="1">
    <location>
        <begin position="358"/>
        <end position="376"/>
    </location>
</feature>
<protein>
    <submittedName>
        <fullName evidence="2">Uncharacterized protein</fullName>
    </submittedName>
</protein>
<name>A0A1Q9DB35_SYMMI</name>
<evidence type="ECO:0000313" key="2">
    <source>
        <dbReference type="EMBL" id="OLP92377.1"/>
    </source>
</evidence>
<feature type="region of interest" description="Disordered" evidence="1">
    <location>
        <begin position="176"/>
        <end position="212"/>
    </location>
</feature>
<gene>
    <name evidence="2" type="ORF">AK812_SmicGene25849</name>
</gene>
<proteinExistence type="predicted"/>
<evidence type="ECO:0000313" key="3">
    <source>
        <dbReference type="Proteomes" id="UP000186817"/>
    </source>
</evidence>
<dbReference type="Pfam" id="PF09435">
    <property type="entry name" value="DUF2015"/>
    <property type="match status" value="1"/>
</dbReference>
<feature type="region of interest" description="Disordered" evidence="1">
    <location>
        <begin position="355"/>
        <end position="379"/>
    </location>
</feature>
<evidence type="ECO:0000256" key="1">
    <source>
        <dbReference type="SAM" id="MobiDB-lite"/>
    </source>
</evidence>
<dbReference type="InterPro" id="IPR018559">
    <property type="entry name" value="DUF2015"/>
</dbReference>
<reference evidence="2 3" key="1">
    <citation type="submission" date="2016-02" db="EMBL/GenBank/DDBJ databases">
        <title>Genome analysis of coral dinoflagellate symbionts highlights evolutionary adaptations to a symbiotic lifestyle.</title>
        <authorList>
            <person name="Aranda M."/>
            <person name="Li Y."/>
            <person name="Liew Y.J."/>
            <person name="Baumgarten S."/>
            <person name="Simakov O."/>
            <person name="Wilson M."/>
            <person name="Piel J."/>
            <person name="Ashoor H."/>
            <person name="Bougouffa S."/>
            <person name="Bajic V.B."/>
            <person name="Ryu T."/>
            <person name="Ravasi T."/>
            <person name="Bayer T."/>
            <person name="Micklem G."/>
            <person name="Kim H."/>
            <person name="Bhak J."/>
            <person name="Lajeunesse T.C."/>
            <person name="Voolstra C.R."/>
        </authorList>
    </citation>
    <scope>NUCLEOTIDE SEQUENCE [LARGE SCALE GENOMIC DNA]</scope>
    <source>
        <strain evidence="2 3">CCMP2467</strain>
    </source>
</reference>
<dbReference type="Proteomes" id="UP000186817">
    <property type="component" value="Unassembled WGS sequence"/>
</dbReference>
<dbReference type="EMBL" id="LSRX01000625">
    <property type="protein sequence ID" value="OLP92377.1"/>
    <property type="molecule type" value="Genomic_DNA"/>
</dbReference>
<dbReference type="OrthoDB" id="438794at2759"/>
<keyword evidence="3" id="KW-1185">Reference proteome</keyword>